<evidence type="ECO:0000313" key="1">
    <source>
        <dbReference type="EMBL" id="OLP80082.1"/>
    </source>
</evidence>
<dbReference type="AlphaFoldDB" id="A0A1Q9CAW5"/>
<reference evidence="1 2" key="1">
    <citation type="submission" date="2016-02" db="EMBL/GenBank/DDBJ databases">
        <title>Genome analysis of coral dinoflagellate symbionts highlights evolutionary adaptations to a symbiotic lifestyle.</title>
        <authorList>
            <person name="Aranda M."/>
            <person name="Li Y."/>
            <person name="Liew Y.J."/>
            <person name="Baumgarten S."/>
            <person name="Simakov O."/>
            <person name="Wilson M."/>
            <person name="Piel J."/>
            <person name="Ashoor H."/>
            <person name="Bougouffa S."/>
            <person name="Bajic V.B."/>
            <person name="Ryu T."/>
            <person name="Ravasi T."/>
            <person name="Bayer T."/>
            <person name="Micklem G."/>
            <person name="Kim H."/>
            <person name="Bhak J."/>
            <person name="Lajeunesse T.C."/>
            <person name="Voolstra C.R."/>
        </authorList>
    </citation>
    <scope>NUCLEOTIDE SEQUENCE [LARGE SCALE GENOMIC DNA]</scope>
    <source>
        <strain evidence="1 2">CCMP2467</strain>
    </source>
</reference>
<accession>A0A1Q9CAW5</accession>
<gene>
    <name evidence="1" type="ORF">AK812_SmicGene39551</name>
</gene>
<organism evidence="1 2">
    <name type="scientific">Symbiodinium microadriaticum</name>
    <name type="common">Dinoflagellate</name>
    <name type="synonym">Zooxanthella microadriatica</name>
    <dbReference type="NCBI Taxonomy" id="2951"/>
    <lineage>
        <taxon>Eukaryota</taxon>
        <taxon>Sar</taxon>
        <taxon>Alveolata</taxon>
        <taxon>Dinophyceae</taxon>
        <taxon>Suessiales</taxon>
        <taxon>Symbiodiniaceae</taxon>
        <taxon>Symbiodinium</taxon>
    </lineage>
</organism>
<proteinExistence type="predicted"/>
<dbReference type="OrthoDB" id="423808at2759"/>
<dbReference type="EMBL" id="LSRX01001417">
    <property type="protein sequence ID" value="OLP80082.1"/>
    <property type="molecule type" value="Genomic_DNA"/>
</dbReference>
<name>A0A1Q9CAW5_SYMMI</name>
<comment type="caution">
    <text evidence="1">The sequence shown here is derived from an EMBL/GenBank/DDBJ whole genome shotgun (WGS) entry which is preliminary data.</text>
</comment>
<protein>
    <submittedName>
        <fullName evidence="1">Uncharacterized protein</fullName>
    </submittedName>
</protein>
<sequence>MTGRRSRTLISAGYPCLGQSPMPNAVLHDLEHPGISHAFIFFVKQVGHYRPELQNFNGGLFVDFLSSQYFSAVNTHFDVGPAFYGPPPRRHKTRVDYICVPTATLHNVRRCHIQYSAADRLQLINDIARRDHLPLQIDIEVGLAYEHSPATAKFMWDKTRLVEDALHGTGREYLFQRVDRHLQSALANIPSMLNPDKMWHVFNSAIRDAAVDVYQLPAKKVVSRPTDTAEAIDNMLEAKNSLVSYQTICLGHGRGRLDGGDFLQLPGPQGGCSATVVEWDQVAHAAEVDDRLRLINNLDVLGKWFYDTLWQALEMAICQVARPDDVELLQQRVELCVRRLQYWQSVAKCPHLHKTVLAAVFGKLHWDSAASVRDDGGFAACVNPWVGQFQEDMVALLKLDSAAERLHGIGDRFFLVFTDYRADFLAIDCTELRSSFFSVCVPPPGVVIPMPQSEEQQMQDQVGGEVEERQSFACDCKCEDGSTCVIPPMVLVCPICDDEKSSLHELLQCIAQHFPQAQEGARPVKQQRVQDDEGLASKEKKMLEMLAKLCLKNSLEIRELQSAILCTFIVPRDSAIAVAGSDAAKNHVERMKAVQGNERKIDALGPIHVHVWASIVNAAVGSAATKEDADILKEHFDSITKPGSDPNSIALHVHVARFSKAWDKGTVKLHLACRSDWCTVFESLERALVASGAKRKLGQAPRGGLERQIRELLDALQ</sequence>
<keyword evidence="2" id="KW-1185">Reference proteome</keyword>
<dbReference type="Proteomes" id="UP000186817">
    <property type="component" value="Unassembled WGS sequence"/>
</dbReference>
<evidence type="ECO:0000313" key="2">
    <source>
        <dbReference type="Proteomes" id="UP000186817"/>
    </source>
</evidence>